<feature type="domain" description="Methyltransferase" evidence="1">
    <location>
        <begin position="1"/>
        <end position="65"/>
    </location>
</feature>
<organism evidence="2 3">
    <name type="scientific">Candidatus Aquitaenariimonas noxiae</name>
    <dbReference type="NCBI Taxonomy" id="1974741"/>
    <lineage>
        <taxon>Bacteria</taxon>
        <taxon>Pseudomonadati</taxon>
        <taxon>Candidatus Omnitrophota</taxon>
        <taxon>Candidatus Aquitaenariimonas</taxon>
    </lineage>
</organism>
<dbReference type="Proteomes" id="UP000230052">
    <property type="component" value="Unassembled WGS sequence"/>
</dbReference>
<evidence type="ECO:0000313" key="2">
    <source>
        <dbReference type="EMBL" id="PIU41552.1"/>
    </source>
</evidence>
<proteinExistence type="predicted"/>
<dbReference type="CDD" id="cd02440">
    <property type="entry name" value="AdoMet_MTases"/>
    <property type="match status" value="1"/>
</dbReference>
<sequence length="133" mass="15081">DFGCGKGRIIIFAATKKIKKAVGIEYDKALADIAKNNIASLKLRGSNIEVIHSDAATFDPKEGTVFFMNNPFGWKTLLSVLDNIAKSIRANPRNVRIVYRSRLYSVFLETIDWLEAEGRIEGTEFCVWHNKRF</sequence>
<gene>
    <name evidence="2" type="ORF">COS99_04785</name>
</gene>
<comment type="caution">
    <text evidence="2">The sequence shown here is derived from an EMBL/GenBank/DDBJ whole genome shotgun (WGS) entry which is preliminary data.</text>
</comment>
<dbReference type="AlphaFoldDB" id="A0A2J0KSR6"/>
<protein>
    <recommendedName>
        <fullName evidence="1">Methyltransferase domain-containing protein</fullName>
    </recommendedName>
</protein>
<dbReference type="Pfam" id="PF13649">
    <property type="entry name" value="Methyltransf_25"/>
    <property type="match status" value="1"/>
</dbReference>
<evidence type="ECO:0000259" key="1">
    <source>
        <dbReference type="Pfam" id="PF13649"/>
    </source>
</evidence>
<reference evidence="2 3" key="1">
    <citation type="submission" date="2017-09" db="EMBL/GenBank/DDBJ databases">
        <title>Depth-based differentiation of microbial function through sediment-hosted aquifers and enrichment of novel symbionts in the deep terrestrial subsurface.</title>
        <authorList>
            <person name="Probst A.J."/>
            <person name="Ladd B."/>
            <person name="Jarett J.K."/>
            <person name="Geller-Mcgrath D.E."/>
            <person name="Sieber C.M."/>
            <person name="Emerson J.B."/>
            <person name="Anantharaman K."/>
            <person name="Thomas B.C."/>
            <person name="Malmstrom R."/>
            <person name="Stieglmeier M."/>
            <person name="Klingl A."/>
            <person name="Woyke T."/>
            <person name="Ryan C.M."/>
            <person name="Banfield J.F."/>
        </authorList>
    </citation>
    <scope>NUCLEOTIDE SEQUENCE [LARGE SCALE GENOMIC DNA]</scope>
    <source>
        <strain evidence="2">CG07_land_8_20_14_0_80_42_15</strain>
    </source>
</reference>
<accession>A0A2J0KSR6</accession>
<dbReference type="SUPFAM" id="SSF53335">
    <property type="entry name" value="S-adenosyl-L-methionine-dependent methyltransferases"/>
    <property type="match status" value="1"/>
</dbReference>
<dbReference type="Gene3D" id="3.40.50.150">
    <property type="entry name" value="Vaccinia Virus protein VP39"/>
    <property type="match status" value="1"/>
</dbReference>
<dbReference type="InterPro" id="IPR041698">
    <property type="entry name" value="Methyltransf_25"/>
</dbReference>
<name>A0A2J0KSR6_9BACT</name>
<dbReference type="InterPro" id="IPR029063">
    <property type="entry name" value="SAM-dependent_MTases_sf"/>
</dbReference>
<evidence type="ECO:0000313" key="3">
    <source>
        <dbReference type="Proteomes" id="UP000230052"/>
    </source>
</evidence>
<dbReference type="EMBL" id="PEWV01000047">
    <property type="protein sequence ID" value="PIU41552.1"/>
    <property type="molecule type" value="Genomic_DNA"/>
</dbReference>
<feature type="non-terminal residue" evidence="2">
    <location>
        <position position="1"/>
    </location>
</feature>